<accession>A0A2J6SX44</accession>
<protein>
    <submittedName>
        <fullName evidence="1">Uncharacterized protein</fullName>
    </submittedName>
</protein>
<organism evidence="1 2">
    <name type="scientific">Hyaloscypha bicolor E</name>
    <dbReference type="NCBI Taxonomy" id="1095630"/>
    <lineage>
        <taxon>Eukaryota</taxon>
        <taxon>Fungi</taxon>
        <taxon>Dikarya</taxon>
        <taxon>Ascomycota</taxon>
        <taxon>Pezizomycotina</taxon>
        <taxon>Leotiomycetes</taxon>
        <taxon>Helotiales</taxon>
        <taxon>Hyaloscyphaceae</taxon>
        <taxon>Hyaloscypha</taxon>
        <taxon>Hyaloscypha bicolor</taxon>
    </lineage>
</organism>
<name>A0A2J6SX44_9HELO</name>
<dbReference type="RefSeq" id="XP_024732251.1">
    <property type="nucleotide sequence ID" value="XM_024881201.1"/>
</dbReference>
<dbReference type="GeneID" id="36589278"/>
<evidence type="ECO:0000313" key="2">
    <source>
        <dbReference type="Proteomes" id="UP000235371"/>
    </source>
</evidence>
<dbReference type="InParanoid" id="A0A2J6SX44"/>
<gene>
    <name evidence="1" type="ORF">K444DRAFT_617795</name>
</gene>
<dbReference type="EMBL" id="KZ613856">
    <property type="protein sequence ID" value="PMD55347.1"/>
    <property type="molecule type" value="Genomic_DNA"/>
</dbReference>
<dbReference type="Proteomes" id="UP000235371">
    <property type="component" value="Unassembled WGS sequence"/>
</dbReference>
<reference evidence="1 2" key="1">
    <citation type="submission" date="2016-04" db="EMBL/GenBank/DDBJ databases">
        <title>A degradative enzymes factory behind the ericoid mycorrhizal symbiosis.</title>
        <authorList>
            <consortium name="DOE Joint Genome Institute"/>
            <person name="Martino E."/>
            <person name="Morin E."/>
            <person name="Grelet G."/>
            <person name="Kuo A."/>
            <person name="Kohler A."/>
            <person name="Daghino S."/>
            <person name="Barry K."/>
            <person name="Choi C."/>
            <person name="Cichocki N."/>
            <person name="Clum A."/>
            <person name="Copeland A."/>
            <person name="Hainaut M."/>
            <person name="Haridas S."/>
            <person name="Labutti K."/>
            <person name="Lindquist E."/>
            <person name="Lipzen A."/>
            <person name="Khouja H.-R."/>
            <person name="Murat C."/>
            <person name="Ohm R."/>
            <person name="Olson A."/>
            <person name="Spatafora J."/>
            <person name="Veneault-Fourrey C."/>
            <person name="Henrissat B."/>
            <person name="Grigoriev I."/>
            <person name="Martin F."/>
            <person name="Perotto S."/>
        </authorList>
    </citation>
    <scope>NUCLEOTIDE SEQUENCE [LARGE SCALE GENOMIC DNA]</scope>
    <source>
        <strain evidence="1 2">E</strain>
    </source>
</reference>
<evidence type="ECO:0000313" key="1">
    <source>
        <dbReference type="EMBL" id="PMD55347.1"/>
    </source>
</evidence>
<keyword evidence="2" id="KW-1185">Reference proteome</keyword>
<proteinExistence type="predicted"/>
<dbReference type="AlphaFoldDB" id="A0A2J6SX44"/>
<sequence length="254" mass="28077">MGYLGNYSCKPALLLVGFSATAHKSNLKILRAVCHRPTNIYYHLRAFTIVLPTSPTPTSGQRLRTSASVCYRLPASPSLVLSRYHFIRQTQLLSTQPALNTARSQHRIATTTTITVDSSLEAGLQFDTIHDLKNYFLSIKDQLPTSVKPFHFTAKSPVFDIHTYVNATGGGTYIAVFEYDGKKLRVALSLFGIQGLGFGDGKDRIKEWSRFLKSTIEACIDCVAGSYDPEKLGEILKKDALALNVYAAYSCTKL</sequence>